<dbReference type="InterPro" id="IPR037171">
    <property type="entry name" value="NagB/RpiA_transferase-like"/>
</dbReference>
<dbReference type="Gene3D" id="1.10.10.10">
    <property type="entry name" value="Winged helix-like DNA-binding domain superfamily/Winged helix DNA-binding domain"/>
    <property type="match status" value="1"/>
</dbReference>
<evidence type="ECO:0000313" key="9">
    <source>
        <dbReference type="Proteomes" id="UP000215896"/>
    </source>
</evidence>
<dbReference type="SUPFAM" id="SSF100950">
    <property type="entry name" value="NagB/RpiA/CoA transferase-like"/>
    <property type="match status" value="1"/>
</dbReference>
<evidence type="ECO:0000259" key="7">
    <source>
        <dbReference type="PROSITE" id="PS51000"/>
    </source>
</evidence>
<evidence type="ECO:0000313" key="8">
    <source>
        <dbReference type="EMBL" id="OYO10757.1"/>
    </source>
</evidence>
<dbReference type="InterPro" id="IPR050313">
    <property type="entry name" value="Carb_Metab_HTH_regulators"/>
</dbReference>
<dbReference type="EMBL" id="NMVO01000016">
    <property type="protein sequence ID" value="OYO10757.1"/>
    <property type="molecule type" value="Genomic_DNA"/>
</dbReference>
<comment type="function">
    <text evidence="6">Repressor of the lactose catabolism operon. Galactose-6-phosphate is the inducer.</text>
</comment>
<dbReference type="InterPro" id="IPR001034">
    <property type="entry name" value="DeoR_HTH"/>
</dbReference>
<dbReference type="PANTHER" id="PTHR30363">
    <property type="entry name" value="HTH-TYPE TRANSCRIPTIONAL REGULATOR SRLR-RELATED"/>
    <property type="match status" value="1"/>
</dbReference>
<sequence>MFTDERREAVLTALRRDGRVQLARMADELDVTTETIRKDLIVLEQQGLLRRVRGGGAVPIDRLSHEPEVAARVGNRAEKDRIARAALAQLPDSGSILIDAGSTTARLVEILPGDRDLVVYTNTLTHALALLNRPRLEVVVLGGRLRSKTVATVDAWAIRALAEINVDVAFLGTNGLSVARGLTTPDLAEATAKRAMLATAQRRILLADHTKIGVVTGAQHAELSDIDLLITDADIDTGDLGALSTAGLETELA</sequence>
<dbReference type="SUPFAM" id="SSF46785">
    <property type="entry name" value="Winged helix' DNA-binding domain"/>
    <property type="match status" value="1"/>
</dbReference>
<reference evidence="8 9" key="1">
    <citation type="submission" date="2017-07" db="EMBL/GenBank/DDBJ databases">
        <title>Draft whole genome sequences of clinical Proprionibacteriaceae strains.</title>
        <authorList>
            <person name="Bernier A.-M."/>
            <person name="Bernard K."/>
            <person name="Domingo M.-C."/>
        </authorList>
    </citation>
    <scope>NUCLEOTIDE SEQUENCE [LARGE SCALE GENOMIC DNA]</scope>
    <source>
        <strain evidence="8 9">NML 030167</strain>
    </source>
</reference>
<evidence type="ECO:0000256" key="1">
    <source>
        <dbReference type="ARBA" id="ARBA00021390"/>
    </source>
</evidence>
<dbReference type="Proteomes" id="UP000215896">
    <property type="component" value="Unassembled WGS sequence"/>
</dbReference>
<dbReference type="GO" id="GO:0003677">
    <property type="term" value="F:DNA binding"/>
    <property type="evidence" value="ECO:0007669"/>
    <property type="project" value="UniProtKB-KW"/>
</dbReference>
<name>A0A255G4A6_9ACTN</name>
<evidence type="ECO:0000256" key="5">
    <source>
        <dbReference type="ARBA" id="ARBA00023163"/>
    </source>
</evidence>
<comment type="caution">
    <text evidence="8">The sequence shown here is derived from an EMBL/GenBank/DDBJ whole genome shotgun (WGS) entry which is preliminary data.</text>
</comment>
<organism evidence="8 9">
    <name type="scientific">Enemella evansiae</name>
    <dbReference type="NCBI Taxonomy" id="2016499"/>
    <lineage>
        <taxon>Bacteria</taxon>
        <taxon>Bacillati</taxon>
        <taxon>Actinomycetota</taxon>
        <taxon>Actinomycetes</taxon>
        <taxon>Propionibacteriales</taxon>
        <taxon>Propionibacteriaceae</taxon>
        <taxon>Enemella</taxon>
    </lineage>
</organism>
<protein>
    <recommendedName>
        <fullName evidence="1">Lactose phosphotransferase system repressor</fullName>
    </recommendedName>
</protein>
<dbReference type="SMART" id="SM00420">
    <property type="entry name" value="HTH_DEOR"/>
    <property type="match status" value="1"/>
</dbReference>
<feature type="domain" description="HTH deoR-type" evidence="7">
    <location>
        <begin position="3"/>
        <end position="58"/>
    </location>
</feature>
<keyword evidence="4" id="KW-0238">DNA-binding</keyword>
<evidence type="ECO:0000256" key="3">
    <source>
        <dbReference type="ARBA" id="ARBA00023015"/>
    </source>
</evidence>
<dbReference type="Pfam" id="PF00455">
    <property type="entry name" value="DeoRC"/>
    <property type="match status" value="1"/>
</dbReference>
<dbReference type="PANTHER" id="PTHR30363:SF4">
    <property type="entry name" value="GLYCEROL-3-PHOSPHATE REGULON REPRESSOR"/>
    <property type="match status" value="1"/>
</dbReference>
<dbReference type="AlphaFoldDB" id="A0A255G4A6"/>
<dbReference type="SMART" id="SM01134">
    <property type="entry name" value="DeoRC"/>
    <property type="match status" value="1"/>
</dbReference>
<dbReference type="PROSITE" id="PS00894">
    <property type="entry name" value="HTH_DEOR_1"/>
    <property type="match status" value="1"/>
</dbReference>
<dbReference type="InterPro" id="IPR014036">
    <property type="entry name" value="DeoR-like_C"/>
</dbReference>
<keyword evidence="3" id="KW-0805">Transcription regulation</keyword>
<dbReference type="PROSITE" id="PS51000">
    <property type="entry name" value="HTH_DEOR_2"/>
    <property type="match status" value="1"/>
</dbReference>
<gene>
    <name evidence="8" type="ORF">CGZ94_16335</name>
</gene>
<dbReference type="Gene3D" id="3.40.50.1360">
    <property type="match status" value="1"/>
</dbReference>
<evidence type="ECO:0000256" key="2">
    <source>
        <dbReference type="ARBA" id="ARBA00022491"/>
    </source>
</evidence>
<dbReference type="InterPro" id="IPR018356">
    <property type="entry name" value="Tscrpt_reg_HTH_DeoR_CS"/>
</dbReference>
<dbReference type="OrthoDB" id="7688673at2"/>
<dbReference type="PRINTS" id="PR00037">
    <property type="entry name" value="HTHLACR"/>
</dbReference>
<accession>A0A255G4A6</accession>
<keyword evidence="9" id="KW-1185">Reference proteome</keyword>
<keyword evidence="5" id="KW-0804">Transcription</keyword>
<evidence type="ECO:0000256" key="4">
    <source>
        <dbReference type="ARBA" id="ARBA00023125"/>
    </source>
</evidence>
<evidence type="ECO:0000256" key="6">
    <source>
        <dbReference type="ARBA" id="ARBA00024937"/>
    </source>
</evidence>
<proteinExistence type="predicted"/>
<dbReference type="GO" id="GO:0003700">
    <property type="term" value="F:DNA-binding transcription factor activity"/>
    <property type="evidence" value="ECO:0007669"/>
    <property type="project" value="InterPro"/>
</dbReference>
<keyword evidence="2" id="KW-0678">Repressor</keyword>
<dbReference type="InterPro" id="IPR036388">
    <property type="entry name" value="WH-like_DNA-bd_sf"/>
</dbReference>
<dbReference type="GO" id="GO:0016740">
    <property type="term" value="F:transferase activity"/>
    <property type="evidence" value="ECO:0007669"/>
    <property type="project" value="UniProtKB-KW"/>
</dbReference>
<dbReference type="Pfam" id="PF08220">
    <property type="entry name" value="HTH_DeoR"/>
    <property type="match status" value="1"/>
</dbReference>
<keyword evidence="8" id="KW-0808">Transferase</keyword>
<dbReference type="InterPro" id="IPR036390">
    <property type="entry name" value="WH_DNA-bd_sf"/>
</dbReference>